<dbReference type="EMBL" id="MDET01000060">
    <property type="protein sequence ID" value="OQM73206.1"/>
    <property type="molecule type" value="Genomic_DNA"/>
</dbReference>
<comment type="caution">
    <text evidence="2">The sequence shown here is derived from an EMBL/GenBank/DDBJ whole genome shotgun (WGS) entry which is preliminary data.</text>
</comment>
<name>A0A1V8RJC5_9HYPH</name>
<sequence>MPQSFDDFGKYGREFTDTGLKSFASLSTGAQTIAVEAGEYMKKSLEAGAVVVEKLLSAQSFENALDIQADYARQSYQGFVAEATKLGELYAELASDIYKPFESTVAKAS</sequence>
<dbReference type="AlphaFoldDB" id="A0A1V8RJC5"/>
<dbReference type="Pfam" id="PF09361">
    <property type="entry name" value="Phasin_2"/>
    <property type="match status" value="1"/>
</dbReference>
<organism evidence="2 3">
    <name type="scientific">Manganibacter manganicus</name>
    <dbReference type="NCBI Taxonomy" id="1873176"/>
    <lineage>
        <taxon>Bacteria</taxon>
        <taxon>Pseudomonadati</taxon>
        <taxon>Pseudomonadota</taxon>
        <taxon>Alphaproteobacteria</taxon>
        <taxon>Hyphomicrobiales</taxon>
        <taxon>Phyllobacteriaceae</taxon>
        <taxon>Manganibacter</taxon>
    </lineage>
</organism>
<evidence type="ECO:0000259" key="1">
    <source>
        <dbReference type="Pfam" id="PF09361"/>
    </source>
</evidence>
<gene>
    <name evidence="2" type="ORF">BFN67_09410</name>
</gene>
<evidence type="ECO:0000313" key="2">
    <source>
        <dbReference type="EMBL" id="OQM73206.1"/>
    </source>
</evidence>
<proteinExistence type="predicted"/>
<feature type="domain" description="Phasin" evidence="1">
    <location>
        <begin position="7"/>
        <end position="104"/>
    </location>
</feature>
<accession>A0A1V8RJC5</accession>
<dbReference type="Proteomes" id="UP000191905">
    <property type="component" value="Unassembled WGS sequence"/>
</dbReference>
<dbReference type="InterPro" id="IPR018968">
    <property type="entry name" value="Phasin"/>
</dbReference>
<protein>
    <submittedName>
        <fullName evidence="2">Phasin</fullName>
    </submittedName>
</protein>
<evidence type="ECO:0000313" key="3">
    <source>
        <dbReference type="Proteomes" id="UP000191905"/>
    </source>
</evidence>
<keyword evidence="3" id="KW-1185">Reference proteome</keyword>
<dbReference type="OrthoDB" id="7678100at2"/>
<dbReference type="RefSeq" id="WP_080921823.1">
    <property type="nucleotide sequence ID" value="NZ_MDET01000060.1"/>
</dbReference>
<reference evidence="2 3" key="1">
    <citation type="journal article" date="2016" name="Int. J. Syst. Evol. Microbiol.">
        <title>Pseudaminobacter manganicus sp. nov., isolated from sludge of a manganese mine.</title>
        <authorList>
            <person name="Li J."/>
            <person name="Huang J."/>
            <person name="Liao S."/>
            <person name="Wang G."/>
        </authorList>
    </citation>
    <scope>NUCLEOTIDE SEQUENCE [LARGE SCALE GENOMIC DNA]</scope>
    <source>
        <strain evidence="2 3">JH-7</strain>
    </source>
</reference>
<dbReference type="STRING" id="1873176.BFN67_09410"/>